<sequence>MDLNVLVVTDGSAWVEGIRSQLASEGLAATVLSTSDAHRPQITDTYLADQVGGAPRAKFQAVVLANENPGGLSSAELTALTAYEQQYGIRQVNGFSYPSANVGLNSPIYSGKLDGTTAHLTAAATGDAFRYLAGPVPLEDNDPAVTEAYGYLATPQPDNTTTGAHFEPLLTATVPGGTAQGTLMGVYRKGGREQLVTTFAYNGYQQQFRLLAHGIIDWATRGVHLGYYRNYFTVNVDDIYAADDRWNSTAHCTPGNNDCPPGTPDTVPVRITPQDVDHAVAWQQQHNFQFDFMYNGVGSDEVIADHGSDPLTTSLDAQKSQFRWVNHTYSHGFLGCQQDFTVIPWRCVTNAAGQVQYVSQADINIEITKNLEFAQKHGLPIQADELLSGEHSGTFILPQQPQDNPNFLAALSANDIAWVGLDASRETGQRQVASALGVPRHPMNVFYNVANPSEEVSEYNWIYTSRANGGSGVCEDNPATTTCITPLDPNTGYANYIVPLEVKIAMRHVTSNDPQPHYVHQSNLAEGRLLYPVVEGVLATYRAQFAANTPIVNPRLSAAGQALQRQAAWTKALAAGGVTAYSQGGTVTVQGPDGVEIPVTVPEGTTVNGAAFGESYAGQRSAYLSSARATLTLPAGTLPLAPRALLPVVLDQPVRPAIPVTLSTPKLNAASDAVLTSAAAQRGQGR</sequence>
<reference evidence="1 2" key="1">
    <citation type="journal article" date="2014" name="BMC Genomics">
        <title>Complete genome sequence of producer of the glycopeptide antibiotic Aculeximycin Kutzneria albida DSM 43870T, a representative of minor genus of Pseudonocardiaceae.</title>
        <authorList>
            <person name="Rebets Y."/>
            <person name="Tokovenko B."/>
            <person name="Lushchyk I."/>
            <person name="Ruckert C."/>
            <person name="Zaburannyi N."/>
            <person name="Bechthold A."/>
            <person name="Kalinowski J."/>
            <person name="Luzhetskyy A."/>
        </authorList>
    </citation>
    <scope>NUCLEOTIDE SEQUENCE [LARGE SCALE GENOMIC DNA]</scope>
    <source>
        <strain evidence="1">DSM 43870</strain>
    </source>
</reference>
<evidence type="ECO:0000313" key="1">
    <source>
        <dbReference type="EMBL" id="AHH95433.1"/>
    </source>
</evidence>
<protein>
    <submittedName>
        <fullName evidence="1">Uncharacterized protein</fullName>
    </submittedName>
</protein>
<dbReference type="AlphaFoldDB" id="W5W2M1"/>
<dbReference type="HOGENOM" id="CLU_015309_0_0_11"/>
<keyword evidence="2" id="KW-1185">Reference proteome</keyword>
<evidence type="ECO:0000313" key="2">
    <source>
        <dbReference type="Proteomes" id="UP000019225"/>
    </source>
</evidence>
<dbReference type="STRING" id="1449976.KALB_2064"/>
<dbReference type="RefSeq" id="WP_051913282.1">
    <property type="nucleotide sequence ID" value="NZ_CP007155.1"/>
</dbReference>
<dbReference type="Proteomes" id="UP000019225">
    <property type="component" value="Chromosome"/>
</dbReference>
<organism evidence="1 2">
    <name type="scientific">Kutzneria albida DSM 43870</name>
    <dbReference type="NCBI Taxonomy" id="1449976"/>
    <lineage>
        <taxon>Bacteria</taxon>
        <taxon>Bacillati</taxon>
        <taxon>Actinomycetota</taxon>
        <taxon>Actinomycetes</taxon>
        <taxon>Pseudonocardiales</taxon>
        <taxon>Pseudonocardiaceae</taxon>
        <taxon>Kutzneria</taxon>
    </lineage>
</organism>
<gene>
    <name evidence="1" type="ORF">KALB_2064</name>
</gene>
<proteinExistence type="predicted"/>
<dbReference type="KEGG" id="kal:KALB_2064"/>
<dbReference type="PATRIC" id="fig|1449976.3.peg.2058"/>
<dbReference type="EMBL" id="CP007155">
    <property type="protein sequence ID" value="AHH95433.1"/>
    <property type="molecule type" value="Genomic_DNA"/>
</dbReference>
<dbReference type="eggNOG" id="ENOG502ZBGS">
    <property type="taxonomic scope" value="Bacteria"/>
</dbReference>
<name>W5W2M1_9PSEU</name>
<accession>W5W2M1</accession>